<sequence length="116" mass="13382">MPIRLGPNSTISVSGRLHTHISRSNSGRIKKLRLVEADDELPRQSFLAIEEQIYPYEYCQRWFVAVPVTFGFVGEVEHSDPDGRTWWMRLYSDDTEQMGLVTCSDALPKLYEDTTE</sequence>
<dbReference type="Proteomes" id="UP000030710">
    <property type="component" value="Unassembled WGS sequence"/>
</dbReference>
<evidence type="ECO:0000313" key="2">
    <source>
        <dbReference type="Proteomes" id="UP000030710"/>
    </source>
</evidence>
<dbReference type="AlphaFoldDB" id="U1PJ89"/>
<dbReference type="HOGENOM" id="CLU_2091258_0_0_2"/>
<name>U1PJ89_9EURY</name>
<evidence type="ECO:0000313" key="1">
    <source>
        <dbReference type="EMBL" id="ERG93732.1"/>
    </source>
</evidence>
<reference evidence="1 2" key="1">
    <citation type="journal article" date="2013" name="PLoS ONE">
        <title>Assembly-driven community genomics of a hypersaline microbial ecosystem.</title>
        <authorList>
            <person name="Podell S."/>
            <person name="Ugalde J.A."/>
            <person name="Narasingarao P."/>
            <person name="Banfield J.F."/>
            <person name="Heidelberg K.B."/>
            <person name="Allen E.E."/>
        </authorList>
    </citation>
    <scope>NUCLEOTIDE SEQUENCE [LARGE SCALE GENOMIC DNA]</scope>
    <source>
        <strain evidence="2">J07HQW2</strain>
    </source>
</reference>
<proteinExistence type="predicted"/>
<accession>U1PJ89</accession>
<dbReference type="EMBL" id="KE356561">
    <property type="protein sequence ID" value="ERG93732.1"/>
    <property type="molecule type" value="Genomic_DNA"/>
</dbReference>
<dbReference type="RefSeq" id="WP_021053226.1">
    <property type="nucleotide sequence ID" value="NZ_KE356561.1"/>
</dbReference>
<organism evidence="1 2">
    <name type="scientific">Haloquadratum walsbyi J07HQW2</name>
    <dbReference type="NCBI Taxonomy" id="1238425"/>
    <lineage>
        <taxon>Archaea</taxon>
        <taxon>Methanobacteriati</taxon>
        <taxon>Methanobacteriota</taxon>
        <taxon>Stenosarchaea group</taxon>
        <taxon>Halobacteria</taxon>
        <taxon>Halobacteriales</taxon>
        <taxon>Haloferacaceae</taxon>
        <taxon>Haloquadratum</taxon>
    </lineage>
</organism>
<protein>
    <submittedName>
        <fullName evidence="1">Uncharacterized protein</fullName>
    </submittedName>
</protein>
<gene>
    <name evidence="1" type="ORF">J07HQW2_00166</name>
</gene>